<dbReference type="EMBL" id="RJKM01000001">
    <property type="protein sequence ID" value="ROP37221.1"/>
    <property type="molecule type" value="Genomic_DNA"/>
</dbReference>
<keyword evidence="13" id="KW-1185">Reference proteome</keyword>
<name>A0A3N1H3Z3_9PSEU</name>
<evidence type="ECO:0000256" key="2">
    <source>
        <dbReference type="ARBA" id="ARBA00022553"/>
    </source>
</evidence>
<dbReference type="Gene3D" id="1.10.10.10">
    <property type="entry name" value="Winged helix-like DNA-binding domain superfamily/Winged helix DNA-binding domain"/>
    <property type="match status" value="1"/>
</dbReference>
<dbReference type="Pfam" id="PF00486">
    <property type="entry name" value="Trans_reg_C"/>
    <property type="match status" value="1"/>
</dbReference>
<dbReference type="PROSITE" id="PS51755">
    <property type="entry name" value="OMPR_PHOB"/>
    <property type="match status" value="1"/>
</dbReference>
<dbReference type="PANTHER" id="PTHR48111:SF22">
    <property type="entry name" value="REGULATOR OF RPOS"/>
    <property type="match status" value="1"/>
</dbReference>
<dbReference type="GO" id="GO:0000976">
    <property type="term" value="F:transcription cis-regulatory region binding"/>
    <property type="evidence" value="ECO:0007669"/>
    <property type="project" value="TreeGrafter"/>
</dbReference>
<comment type="subcellular location">
    <subcellularLocation>
        <location evidence="1">Cytoplasm</location>
    </subcellularLocation>
</comment>
<feature type="modified residue" description="4-aspartylphosphate" evidence="7">
    <location>
        <position position="82"/>
    </location>
</feature>
<dbReference type="InterPro" id="IPR039420">
    <property type="entry name" value="WalR-like"/>
</dbReference>
<evidence type="ECO:0000313" key="12">
    <source>
        <dbReference type="EMBL" id="ROP37221.1"/>
    </source>
</evidence>
<evidence type="ECO:0000256" key="1">
    <source>
        <dbReference type="ARBA" id="ARBA00004496"/>
    </source>
</evidence>
<dbReference type="PANTHER" id="PTHR48111">
    <property type="entry name" value="REGULATOR OF RPOS"/>
    <property type="match status" value="1"/>
</dbReference>
<evidence type="ECO:0000256" key="3">
    <source>
        <dbReference type="ARBA" id="ARBA00023012"/>
    </source>
</evidence>
<evidence type="ECO:0000313" key="13">
    <source>
        <dbReference type="Proteomes" id="UP000268727"/>
    </source>
</evidence>
<dbReference type="Proteomes" id="UP000268727">
    <property type="component" value="Unassembled WGS sequence"/>
</dbReference>
<dbReference type="SUPFAM" id="SSF46894">
    <property type="entry name" value="C-terminal effector domain of the bipartite response regulators"/>
    <property type="match status" value="1"/>
</dbReference>
<dbReference type="GO" id="GO:0005829">
    <property type="term" value="C:cytosol"/>
    <property type="evidence" value="ECO:0007669"/>
    <property type="project" value="TreeGrafter"/>
</dbReference>
<feature type="DNA-binding region" description="OmpR/PhoB-type" evidence="8">
    <location>
        <begin position="154"/>
        <end position="252"/>
    </location>
</feature>
<dbReference type="InterPro" id="IPR016032">
    <property type="entry name" value="Sig_transdc_resp-reg_C-effctor"/>
</dbReference>
<dbReference type="SMART" id="SM00448">
    <property type="entry name" value="REC"/>
    <property type="match status" value="1"/>
</dbReference>
<dbReference type="InterPro" id="IPR036388">
    <property type="entry name" value="WH-like_DNA-bd_sf"/>
</dbReference>
<dbReference type="Gene3D" id="3.40.50.2300">
    <property type="match status" value="1"/>
</dbReference>
<dbReference type="InterPro" id="IPR001789">
    <property type="entry name" value="Sig_transdc_resp-reg_receiver"/>
</dbReference>
<comment type="caution">
    <text evidence="12">The sequence shown here is derived from an EMBL/GenBank/DDBJ whole genome shotgun (WGS) entry which is preliminary data.</text>
</comment>
<dbReference type="GO" id="GO:0000156">
    <property type="term" value="F:phosphorelay response regulator activity"/>
    <property type="evidence" value="ECO:0007669"/>
    <property type="project" value="TreeGrafter"/>
</dbReference>
<keyword evidence="6" id="KW-0804">Transcription</keyword>
<accession>A0A3N1H3Z3</accession>
<dbReference type="InterPro" id="IPR001867">
    <property type="entry name" value="OmpR/PhoB-type_DNA-bd"/>
</dbReference>
<keyword evidence="3" id="KW-0902">Two-component regulatory system</keyword>
<dbReference type="FunFam" id="3.40.50.2300:FF:000001">
    <property type="entry name" value="DNA-binding response regulator PhoB"/>
    <property type="match status" value="1"/>
</dbReference>
<dbReference type="PROSITE" id="PS50110">
    <property type="entry name" value="RESPONSE_REGULATORY"/>
    <property type="match status" value="1"/>
</dbReference>
<dbReference type="GO" id="GO:0032993">
    <property type="term" value="C:protein-DNA complex"/>
    <property type="evidence" value="ECO:0007669"/>
    <property type="project" value="TreeGrafter"/>
</dbReference>
<evidence type="ECO:0000256" key="8">
    <source>
        <dbReference type="PROSITE-ProRule" id="PRU01091"/>
    </source>
</evidence>
<dbReference type="Pfam" id="PF00072">
    <property type="entry name" value="Response_reg"/>
    <property type="match status" value="1"/>
</dbReference>
<keyword evidence="2 7" id="KW-0597">Phosphoprotein</keyword>
<feature type="domain" description="Response regulatory" evidence="10">
    <location>
        <begin position="33"/>
        <end position="147"/>
    </location>
</feature>
<feature type="region of interest" description="Disordered" evidence="9">
    <location>
        <begin position="1"/>
        <end position="27"/>
    </location>
</feature>
<proteinExistence type="predicted"/>
<keyword evidence="4" id="KW-0805">Transcription regulation</keyword>
<dbReference type="SUPFAM" id="SSF52172">
    <property type="entry name" value="CheY-like"/>
    <property type="match status" value="1"/>
</dbReference>
<evidence type="ECO:0000256" key="5">
    <source>
        <dbReference type="ARBA" id="ARBA00023125"/>
    </source>
</evidence>
<dbReference type="Gene3D" id="6.10.250.690">
    <property type="match status" value="1"/>
</dbReference>
<evidence type="ECO:0000256" key="9">
    <source>
        <dbReference type="SAM" id="MobiDB-lite"/>
    </source>
</evidence>
<protein>
    <submittedName>
        <fullName evidence="12">Two-component system response regulator MprA</fullName>
    </submittedName>
</protein>
<dbReference type="GO" id="GO:0006355">
    <property type="term" value="P:regulation of DNA-templated transcription"/>
    <property type="evidence" value="ECO:0007669"/>
    <property type="project" value="InterPro"/>
</dbReference>
<organism evidence="12 13">
    <name type="scientific">Saccharothrix texasensis</name>
    <dbReference type="NCBI Taxonomy" id="103734"/>
    <lineage>
        <taxon>Bacteria</taxon>
        <taxon>Bacillati</taxon>
        <taxon>Actinomycetota</taxon>
        <taxon>Actinomycetes</taxon>
        <taxon>Pseudonocardiales</taxon>
        <taxon>Pseudonocardiaceae</taxon>
        <taxon>Saccharothrix</taxon>
    </lineage>
</organism>
<gene>
    <name evidence="12" type="ORF">EDD40_2520</name>
</gene>
<evidence type="ECO:0000256" key="7">
    <source>
        <dbReference type="PROSITE-ProRule" id="PRU00169"/>
    </source>
</evidence>
<evidence type="ECO:0000256" key="4">
    <source>
        <dbReference type="ARBA" id="ARBA00023015"/>
    </source>
</evidence>
<dbReference type="FunFam" id="1.10.10.10:FF:000005">
    <property type="entry name" value="Two-component system response regulator"/>
    <property type="match status" value="1"/>
</dbReference>
<dbReference type="SMART" id="SM00862">
    <property type="entry name" value="Trans_reg_C"/>
    <property type="match status" value="1"/>
</dbReference>
<evidence type="ECO:0000259" key="10">
    <source>
        <dbReference type="PROSITE" id="PS50110"/>
    </source>
</evidence>
<dbReference type="AlphaFoldDB" id="A0A3N1H3Z3"/>
<feature type="domain" description="OmpR/PhoB-type" evidence="11">
    <location>
        <begin position="154"/>
        <end position="252"/>
    </location>
</feature>
<dbReference type="CDD" id="cd00383">
    <property type="entry name" value="trans_reg_C"/>
    <property type="match status" value="1"/>
</dbReference>
<sequence length="254" mass="28288">MTGSPERPGPGVTRSGPRPASGPDAVTHTGGVRVLVVDDDEAVRLSLAHALRRDGYQVSVAADGPQALDELGRVRPELIVLDVLLPEPNGLEICRRLRRRGDRTPILMLTARDLVEDRVAGLDAGADDYLVKPFALDELRARLRALLRRTGVDNEVLRFADVEMDTTTYRVHRGGRPIELTRTEHALLELFLRNPDRVLSRVLIFESVWGYDFGPASNALWVYISYLRGKLESAGEPRLIQTVRGLGYVLRERP</sequence>
<evidence type="ECO:0000259" key="11">
    <source>
        <dbReference type="PROSITE" id="PS51755"/>
    </source>
</evidence>
<dbReference type="CDD" id="cd17574">
    <property type="entry name" value="REC_OmpR"/>
    <property type="match status" value="1"/>
</dbReference>
<evidence type="ECO:0000256" key="6">
    <source>
        <dbReference type="ARBA" id="ARBA00023163"/>
    </source>
</evidence>
<reference evidence="12 13" key="1">
    <citation type="submission" date="2018-11" db="EMBL/GenBank/DDBJ databases">
        <title>Sequencing the genomes of 1000 actinobacteria strains.</title>
        <authorList>
            <person name="Klenk H.-P."/>
        </authorList>
    </citation>
    <scope>NUCLEOTIDE SEQUENCE [LARGE SCALE GENOMIC DNA]</scope>
    <source>
        <strain evidence="12 13">DSM 44231</strain>
    </source>
</reference>
<keyword evidence="5 8" id="KW-0238">DNA-binding</keyword>
<dbReference type="InterPro" id="IPR011006">
    <property type="entry name" value="CheY-like_superfamily"/>
</dbReference>